<reference evidence="6" key="1">
    <citation type="submission" date="2021-01" db="EMBL/GenBank/DDBJ databases">
        <authorList>
            <person name="Eckstrom K.M.E."/>
        </authorList>
    </citation>
    <scope>NUCLEOTIDE SEQUENCE</scope>
    <source>
        <strain evidence="6">UVCC 0001</strain>
    </source>
</reference>
<gene>
    <name evidence="6" type="ORF">QBZ16_000745</name>
</gene>
<comment type="subcellular location">
    <subcellularLocation>
        <location evidence="1">Golgi apparatus membrane</location>
        <topology evidence="1">Single-pass type II membrane protein</topology>
    </subcellularLocation>
</comment>
<evidence type="ECO:0000256" key="2">
    <source>
        <dbReference type="ARBA" id="ARBA00010271"/>
    </source>
</evidence>
<sequence>MPGHGECSLGFCKCHEGWFGHDCAYRMQAVVDGPGLEESRPWLRAHVETPASHDPAPGATRLRPLIWVYEMPTDYNSLLLQYRVARHYGAPRLFIDGNDSVPMDVEVYGLEFTLHEMLLQSPHRTLDPEEADFFYVPVYTNMVIIPVTGWTDGPYYYSPVQYRTMHATSFLDEAQHWIQSHYPYWDRKGGRDHIWLVTHDEGSCWVPNSIRPSHILSHWGRMDENHTAWTHYDLIVPALHSPNTYVKSPLLGAPAQNRTYLAIFKGRMQRIAKRAWEEDWEHKHRILIVDNTNKTEKSYSELMASSIFCLAIIVRFSFDDAERLPELLKAIPESEILRKQRNIRKVWKRYSWSSLKWFRQIAREKLTANWALNPEDETNSTEIPERQRPYDPASGDAFQTLMEWLYGQMEKSEGG</sequence>
<evidence type="ECO:0000256" key="3">
    <source>
        <dbReference type="ARBA" id="ARBA00023034"/>
    </source>
</evidence>
<feature type="region of interest" description="Disordered" evidence="4">
    <location>
        <begin position="373"/>
        <end position="394"/>
    </location>
</feature>
<evidence type="ECO:0000313" key="7">
    <source>
        <dbReference type="Proteomes" id="UP001255856"/>
    </source>
</evidence>
<feature type="domain" description="Exostosin GT47" evidence="5">
    <location>
        <begin position="65"/>
        <end position="310"/>
    </location>
</feature>
<dbReference type="AlphaFoldDB" id="A0AAD9INC2"/>
<protein>
    <recommendedName>
        <fullName evidence="5">Exostosin GT47 domain-containing protein</fullName>
    </recommendedName>
</protein>
<dbReference type="PANTHER" id="PTHR11062:SF268">
    <property type="entry name" value="FAMILY PROTEIN, PUTATIVE, EXPRESSED-RELATED"/>
    <property type="match status" value="1"/>
</dbReference>
<evidence type="ECO:0000313" key="6">
    <source>
        <dbReference type="EMBL" id="KAK2080891.1"/>
    </source>
</evidence>
<keyword evidence="7" id="KW-1185">Reference proteome</keyword>
<dbReference type="InterPro" id="IPR040911">
    <property type="entry name" value="Exostosin_GT47"/>
</dbReference>
<evidence type="ECO:0000259" key="5">
    <source>
        <dbReference type="Pfam" id="PF03016"/>
    </source>
</evidence>
<evidence type="ECO:0000256" key="1">
    <source>
        <dbReference type="ARBA" id="ARBA00004323"/>
    </source>
</evidence>
<dbReference type="GO" id="GO:0016757">
    <property type="term" value="F:glycosyltransferase activity"/>
    <property type="evidence" value="ECO:0007669"/>
    <property type="project" value="InterPro"/>
</dbReference>
<dbReference type="Pfam" id="PF03016">
    <property type="entry name" value="Exostosin_GT47"/>
    <property type="match status" value="1"/>
</dbReference>
<organism evidence="6 7">
    <name type="scientific">Prototheca wickerhamii</name>
    <dbReference type="NCBI Taxonomy" id="3111"/>
    <lineage>
        <taxon>Eukaryota</taxon>
        <taxon>Viridiplantae</taxon>
        <taxon>Chlorophyta</taxon>
        <taxon>core chlorophytes</taxon>
        <taxon>Trebouxiophyceae</taxon>
        <taxon>Chlorellales</taxon>
        <taxon>Chlorellaceae</taxon>
        <taxon>Prototheca</taxon>
    </lineage>
</organism>
<evidence type="ECO:0000256" key="4">
    <source>
        <dbReference type="SAM" id="MobiDB-lite"/>
    </source>
</evidence>
<dbReference type="GO" id="GO:0000139">
    <property type="term" value="C:Golgi membrane"/>
    <property type="evidence" value="ECO:0007669"/>
    <property type="project" value="UniProtKB-SubCell"/>
</dbReference>
<dbReference type="Proteomes" id="UP001255856">
    <property type="component" value="Unassembled WGS sequence"/>
</dbReference>
<comment type="caution">
    <text evidence="6">The sequence shown here is derived from an EMBL/GenBank/DDBJ whole genome shotgun (WGS) entry which is preliminary data.</text>
</comment>
<comment type="similarity">
    <text evidence="2">Belongs to the glycosyltransferase 47 family.</text>
</comment>
<name>A0AAD9INC2_PROWI</name>
<dbReference type="PANTHER" id="PTHR11062">
    <property type="entry name" value="EXOSTOSIN HEPARAN SULFATE GLYCOSYLTRANSFERASE -RELATED"/>
    <property type="match status" value="1"/>
</dbReference>
<proteinExistence type="inferred from homology"/>
<dbReference type="EMBL" id="JASFZW010000001">
    <property type="protein sequence ID" value="KAK2080891.1"/>
    <property type="molecule type" value="Genomic_DNA"/>
</dbReference>
<keyword evidence="3" id="KW-0333">Golgi apparatus</keyword>
<accession>A0AAD9INC2</accession>
<dbReference type="InterPro" id="IPR004263">
    <property type="entry name" value="Exostosin"/>
</dbReference>